<gene>
    <name evidence="2" type="ORF">NSMM_330076</name>
</gene>
<evidence type="ECO:0000256" key="1">
    <source>
        <dbReference type="SAM" id="MobiDB-lite"/>
    </source>
</evidence>
<feature type="region of interest" description="Disordered" evidence="1">
    <location>
        <begin position="25"/>
        <end position="47"/>
    </location>
</feature>
<name>A0A1G5SCX4_9PROT</name>
<sequence length="47" mass="5054">MHFYLFNTVADGSPELLSSAHADDADLETGECRPSALMDGGEKVMSH</sequence>
<dbReference type="AlphaFoldDB" id="A0A1G5SCX4"/>
<proteinExistence type="predicted"/>
<dbReference type="EMBL" id="FMWO01000040">
    <property type="protein sequence ID" value="SCZ85056.1"/>
    <property type="molecule type" value="Genomic_DNA"/>
</dbReference>
<evidence type="ECO:0000313" key="2">
    <source>
        <dbReference type="EMBL" id="SCZ85056.1"/>
    </source>
</evidence>
<accession>A0A1G5SCX4</accession>
<dbReference type="Proteomes" id="UP000198729">
    <property type="component" value="Unassembled WGS sequence"/>
</dbReference>
<reference evidence="2 3" key="1">
    <citation type="submission" date="2016-10" db="EMBL/GenBank/DDBJ databases">
        <authorList>
            <person name="de Groot N.N."/>
        </authorList>
    </citation>
    <scope>NUCLEOTIDE SEQUENCE [LARGE SCALE GENOMIC DNA]</scope>
    <source>
        <strain evidence="2">1</strain>
    </source>
</reference>
<evidence type="ECO:0000313" key="3">
    <source>
        <dbReference type="Proteomes" id="UP000198729"/>
    </source>
</evidence>
<protein>
    <submittedName>
        <fullName evidence="2">Uncharacterized protein</fullName>
    </submittedName>
</protein>
<keyword evidence="3" id="KW-1185">Reference proteome</keyword>
<organism evidence="2 3">
    <name type="scientific">Nitrosomonas mobilis</name>
    <dbReference type="NCBI Taxonomy" id="51642"/>
    <lineage>
        <taxon>Bacteria</taxon>
        <taxon>Pseudomonadati</taxon>
        <taxon>Pseudomonadota</taxon>
        <taxon>Betaproteobacteria</taxon>
        <taxon>Nitrosomonadales</taxon>
        <taxon>Nitrosomonadaceae</taxon>
        <taxon>Nitrosomonas</taxon>
    </lineage>
</organism>